<sequence length="359" mass="38216">MSKSHGRKNRARNTSRSRGAAYAAANAGTLHQHNSGPSNKDLQPANPGGWGADTAPDMRTASALIGACLERCAPCQQSLAAKLLAEDPIVLAVTAGSVYSLLAADEQDAGSLASDAGQVFFRALKSSPPGDGRSMVRCVELLSSEERSALLEDALDLWTFFGHKHPGLMRGQTTGPRSASPFTFTVPGSDPTNAEPGTVLDLSGLAHPARYGVRADMTLTGFGRVASVALVPDPESPKAGYDDLHERLAWEPYIPEGLPEEDPAWVLKVHERHGTLLGIVRLLDATLLPDIPQEWRPDAYDVILWSAPEPTPVSTAWLETAREGGSALLYGPLDLAPATPLAPSRLLAVHARCVFTDRL</sequence>
<reference evidence="2" key="1">
    <citation type="journal article" date="2014" name="Int. J. Syst. Evol. Microbiol.">
        <title>Complete genome sequence of Corynebacterium casei LMG S-19264T (=DSM 44701T), isolated from a smear-ripened cheese.</title>
        <authorList>
            <consortium name="US DOE Joint Genome Institute (JGI-PGF)"/>
            <person name="Walter F."/>
            <person name="Albersmeier A."/>
            <person name="Kalinowski J."/>
            <person name="Ruckert C."/>
        </authorList>
    </citation>
    <scope>NUCLEOTIDE SEQUENCE</scope>
    <source>
        <strain evidence="2">CGMCC 4.7110</strain>
    </source>
</reference>
<comment type="caution">
    <text evidence="2">The sequence shown here is derived from an EMBL/GenBank/DDBJ whole genome shotgun (WGS) entry which is preliminary data.</text>
</comment>
<evidence type="ECO:0000313" key="3">
    <source>
        <dbReference type="Proteomes" id="UP000653411"/>
    </source>
</evidence>
<name>A0A917XQ99_9ACTN</name>
<evidence type="ECO:0000313" key="2">
    <source>
        <dbReference type="EMBL" id="GGN46720.1"/>
    </source>
</evidence>
<gene>
    <name evidence="2" type="ORF">GCM10011578_099790</name>
</gene>
<reference evidence="2" key="2">
    <citation type="submission" date="2020-09" db="EMBL/GenBank/DDBJ databases">
        <authorList>
            <person name="Sun Q."/>
            <person name="Zhou Y."/>
        </authorList>
    </citation>
    <scope>NUCLEOTIDE SEQUENCE</scope>
    <source>
        <strain evidence="2">CGMCC 4.7110</strain>
    </source>
</reference>
<evidence type="ECO:0000256" key="1">
    <source>
        <dbReference type="SAM" id="MobiDB-lite"/>
    </source>
</evidence>
<keyword evidence="3" id="KW-1185">Reference proteome</keyword>
<dbReference type="Proteomes" id="UP000653411">
    <property type="component" value="Unassembled WGS sequence"/>
</dbReference>
<accession>A0A917XQ99</accession>
<proteinExistence type="predicted"/>
<protein>
    <submittedName>
        <fullName evidence="2">Uncharacterized protein</fullName>
    </submittedName>
</protein>
<dbReference type="RefSeq" id="WP_189269648.1">
    <property type="nucleotide sequence ID" value="NZ_BMML01000057.1"/>
</dbReference>
<feature type="compositionally biased region" description="Polar residues" evidence="1">
    <location>
        <begin position="29"/>
        <end position="41"/>
    </location>
</feature>
<organism evidence="2 3">
    <name type="scientific">Streptomyces fuscichromogenes</name>
    <dbReference type="NCBI Taxonomy" id="1324013"/>
    <lineage>
        <taxon>Bacteria</taxon>
        <taxon>Bacillati</taxon>
        <taxon>Actinomycetota</taxon>
        <taxon>Actinomycetes</taxon>
        <taxon>Kitasatosporales</taxon>
        <taxon>Streptomycetaceae</taxon>
        <taxon>Streptomyces</taxon>
    </lineage>
</organism>
<dbReference type="EMBL" id="BMML01000057">
    <property type="protein sequence ID" value="GGN46720.1"/>
    <property type="molecule type" value="Genomic_DNA"/>
</dbReference>
<dbReference type="AlphaFoldDB" id="A0A917XQ99"/>
<feature type="compositionally biased region" description="Basic residues" evidence="1">
    <location>
        <begin position="1"/>
        <end position="15"/>
    </location>
</feature>
<feature type="region of interest" description="Disordered" evidence="1">
    <location>
        <begin position="1"/>
        <end position="55"/>
    </location>
</feature>